<gene>
    <name evidence="1" type="ORF">EAH81_01660</name>
</gene>
<evidence type="ECO:0000313" key="2">
    <source>
        <dbReference type="Proteomes" id="UP000319700"/>
    </source>
</evidence>
<dbReference type="EMBL" id="RCZH01000001">
    <property type="protein sequence ID" value="TPG45333.1"/>
    <property type="molecule type" value="Genomic_DNA"/>
</dbReference>
<dbReference type="Proteomes" id="UP000319700">
    <property type="component" value="Unassembled WGS sequence"/>
</dbReference>
<accession>A0A502F7J5</accession>
<evidence type="ECO:0008006" key="3">
    <source>
        <dbReference type="Google" id="ProtNLM"/>
    </source>
</evidence>
<sequence>MAFENYKENKRKILEIGIPNSIIFDYENDSLRKVYDQYFLWCEENLRDYSNRFKLGPCYFFYWNTSEANAGAATDGKNSFIRFSKGYMEQLHERVGTKNKFFKNSKFTGYHNLQSGISDSLEYLLFQCSTIFTFYHEFAHCVQKQSSSLNERPENRSYSLYHHVCEYDADLNGAQFVSMYMQQYYTDMLPSAIKNEKNFKRLMYMGISSIVITFLLFLNGEFDSDKLEDTSTTFYTKASTHPHTYVRLYYVINHYVKNAKANGVKIDFQDTFNSVNVLCNEFFNGTDILKDFITGIKNHFDEIRKYEMELYQASLNSPFCIRHKVKLFM</sequence>
<dbReference type="OrthoDB" id="7061679at2"/>
<reference evidence="1 2" key="1">
    <citation type="journal article" date="2019" name="Environ. Microbiol.">
        <title>Species interactions and distinct microbial communities in high Arctic permafrost affected cryosols are associated with the CH4 and CO2 gas fluxes.</title>
        <authorList>
            <person name="Altshuler I."/>
            <person name="Hamel J."/>
            <person name="Turney S."/>
            <person name="Magnuson E."/>
            <person name="Levesque R."/>
            <person name="Greer C."/>
            <person name="Whyte L.G."/>
        </authorList>
    </citation>
    <scope>NUCLEOTIDE SEQUENCE [LARGE SCALE GENOMIC DNA]</scope>
    <source>
        <strain evidence="1 2">42</strain>
    </source>
</reference>
<comment type="caution">
    <text evidence="1">The sequence shown here is derived from an EMBL/GenBank/DDBJ whole genome shotgun (WGS) entry which is preliminary data.</text>
</comment>
<keyword evidence="2" id="KW-1185">Reference proteome</keyword>
<dbReference type="RefSeq" id="WP_140503036.1">
    <property type="nucleotide sequence ID" value="NZ_RCZH01000001.1"/>
</dbReference>
<dbReference type="AlphaFoldDB" id="A0A502F7J5"/>
<evidence type="ECO:0000313" key="1">
    <source>
        <dbReference type="EMBL" id="TPG45333.1"/>
    </source>
</evidence>
<protein>
    <recommendedName>
        <fullName evidence="3">Peptidase U49</fullName>
    </recommendedName>
</protein>
<proteinExistence type="predicted"/>
<organism evidence="1 2">
    <name type="scientific">Flavobacterium pectinovorum</name>
    <dbReference type="NCBI Taxonomy" id="29533"/>
    <lineage>
        <taxon>Bacteria</taxon>
        <taxon>Pseudomonadati</taxon>
        <taxon>Bacteroidota</taxon>
        <taxon>Flavobacteriia</taxon>
        <taxon>Flavobacteriales</taxon>
        <taxon>Flavobacteriaceae</taxon>
        <taxon>Flavobacterium</taxon>
    </lineage>
</organism>
<name>A0A502F7J5_9FLAO</name>